<name>A0A8U8C8G3_GEOPR</name>
<organism evidence="1 2">
    <name type="scientific">Geospiza parvula</name>
    <name type="common">Small tree-finch</name>
    <name type="synonym">Camarhynchus parvulus</name>
    <dbReference type="NCBI Taxonomy" id="87175"/>
    <lineage>
        <taxon>Eukaryota</taxon>
        <taxon>Metazoa</taxon>
        <taxon>Chordata</taxon>
        <taxon>Craniata</taxon>
        <taxon>Vertebrata</taxon>
        <taxon>Euteleostomi</taxon>
        <taxon>Archelosauria</taxon>
        <taxon>Archosauria</taxon>
        <taxon>Dinosauria</taxon>
        <taxon>Saurischia</taxon>
        <taxon>Theropoda</taxon>
        <taxon>Coelurosauria</taxon>
        <taxon>Aves</taxon>
        <taxon>Neognathae</taxon>
        <taxon>Neoaves</taxon>
        <taxon>Telluraves</taxon>
        <taxon>Australaves</taxon>
        <taxon>Passeriformes</taxon>
        <taxon>Thraupidae</taxon>
        <taxon>Camarhynchus</taxon>
    </lineage>
</organism>
<dbReference type="AlphaFoldDB" id="A0A8U8C8G3"/>
<proteinExistence type="predicted"/>
<accession>A0A8U8C8G3</accession>
<protein>
    <submittedName>
        <fullName evidence="1">Uncharacterized protein</fullName>
    </submittedName>
</protein>
<evidence type="ECO:0000313" key="2">
    <source>
        <dbReference type="Proteomes" id="UP000694382"/>
    </source>
</evidence>
<keyword evidence="2" id="KW-1185">Reference proteome</keyword>
<evidence type="ECO:0000313" key="1">
    <source>
        <dbReference type="Ensembl" id="ENSCPVP00000024265.1"/>
    </source>
</evidence>
<sequence>TAAATGAGSRCRPWCTTLQLGLLMKFKSAAVTTTGKKPVTPGLPLRKWEISRDEPYL</sequence>
<reference evidence="1" key="2">
    <citation type="submission" date="2025-08" db="UniProtKB">
        <authorList>
            <consortium name="Ensembl"/>
        </authorList>
    </citation>
    <scope>IDENTIFICATION</scope>
</reference>
<dbReference type="Ensembl" id="ENSCPVT00000025550.1">
    <property type="protein sequence ID" value="ENSCPVP00000024265.1"/>
    <property type="gene ID" value="ENSCPVG00000017584.1"/>
</dbReference>
<reference evidence="1" key="3">
    <citation type="submission" date="2025-09" db="UniProtKB">
        <authorList>
            <consortium name="Ensembl"/>
        </authorList>
    </citation>
    <scope>IDENTIFICATION</scope>
</reference>
<reference evidence="1" key="1">
    <citation type="submission" date="2020-02" db="EMBL/GenBank/DDBJ databases">
        <authorList>
            <person name="Enbody D E."/>
            <person name="Pettersson E M."/>
        </authorList>
    </citation>
    <scope>NUCLEOTIDE SEQUENCE [LARGE SCALE GENOMIC DNA]</scope>
</reference>
<dbReference type="Proteomes" id="UP000694382">
    <property type="component" value="Chromosome 28"/>
</dbReference>